<dbReference type="RefSeq" id="WP_344649329.1">
    <property type="nucleotide sequence ID" value="NZ_BAAAGX010000010.1"/>
</dbReference>
<organism evidence="3 4">
    <name type="scientific">Cryptosporangium japonicum</name>
    <dbReference type="NCBI Taxonomy" id="80872"/>
    <lineage>
        <taxon>Bacteria</taxon>
        <taxon>Bacillati</taxon>
        <taxon>Actinomycetota</taxon>
        <taxon>Actinomycetes</taxon>
        <taxon>Cryptosporangiales</taxon>
        <taxon>Cryptosporangiaceae</taxon>
        <taxon>Cryptosporangium</taxon>
    </lineage>
</organism>
<feature type="transmembrane region" description="Helical" evidence="2">
    <location>
        <begin position="464"/>
        <end position="485"/>
    </location>
</feature>
<evidence type="ECO:0000313" key="3">
    <source>
        <dbReference type="EMBL" id="GAA0241842.1"/>
    </source>
</evidence>
<feature type="transmembrane region" description="Helical" evidence="2">
    <location>
        <begin position="166"/>
        <end position="183"/>
    </location>
</feature>
<feature type="transmembrane region" description="Helical" evidence="2">
    <location>
        <begin position="554"/>
        <end position="575"/>
    </location>
</feature>
<feature type="transmembrane region" description="Helical" evidence="2">
    <location>
        <begin position="195"/>
        <end position="220"/>
    </location>
</feature>
<feature type="region of interest" description="Disordered" evidence="1">
    <location>
        <begin position="628"/>
        <end position="656"/>
    </location>
</feature>
<dbReference type="EMBL" id="BAAAGX010000010">
    <property type="protein sequence ID" value="GAA0241842.1"/>
    <property type="molecule type" value="Genomic_DNA"/>
</dbReference>
<sequence>MNWLLRRAAQRWPADLRDDMEREWRGEMGAIDGPAAWLRRLTFVASLAFSPPVPDENGVPHGWREHVPGRAGALSPFAALLLAALATTLVRNLSNVLFSRITTASGLDLAASDRWAPVAYVVPFGFAVLAGWWLARRMSTPVNRAYAVGPASALIVLAGLAATVPAWVPVVTVLVWAPLMIWVTRRAAAEPGRRALAYAVPGTAVAVVLAAAAVAVPLVLTTAVGPAAALRYLVGVLPGQVTFAAPMPPNADDRMYQLVHVSGTLVELTTFSLLVLSFGLTRSRRAPAPVPEKTQAPIRSGRPAATTGLAGLALAVVAWAYTLTVLTPAMPRTAAVAPMPGGDGEIYLWVAELRWASILLAAVCLFLAAADRPRAVAATGVLVVALLGADGLGERLGREGLPAFVLALVVGGVVALSAWKIAGPPYPHAVVRQRLTAVAVIAALSWPLLGAQGTPLVNHPFLPLGLPILTTAVMLGFGVSAVVAARTARGRASGLGTALLALVPAALSVGFGVLHHVLDDPMASAPLLFVILYLVVIAWMLLHREGSPRSASVVRWTALTFLTPVLYAAFVYGGVYGPAEALFRWNGTSYPADGISLVPGSAVLATAVGAALAGLLVRRARPLNPRVLRPRNAVPMRPGPESPGPESPGPLPSAAG</sequence>
<evidence type="ECO:0000256" key="1">
    <source>
        <dbReference type="SAM" id="MobiDB-lite"/>
    </source>
</evidence>
<feature type="transmembrane region" description="Helical" evidence="2">
    <location>
        <begin position="497"/>
        <end position="517"/>
    </location>
</feature>
<gene>
    <name evidence="3" type="ORF">GCM10009539_29060</name>
</gene>
<feature type="transmembrane region" description="Helical" evidence="2">
    <location>
        <begin position="115"/>
        <end position="135"/>
    </location>
</feature>
<feature type="transmembrane region" description="Helical" evidence="2">
    <location>
        <begin position="142"/>
        <end position="160"/>
    </location>
</feature>
<feature type="transmembrane region" description="Helical" evidence="2">
    <location>
        <begin position="375"/>
        <end position="392"/>
    </location>
</feature>
<feature type="transmembrane region" description="Helical" evidence="2">
    <location>
        <begin position="346"/>
        <end position="368"/>
    </location>
</feature>
<feature type="transmembrane region" description="Helical" evidence="2">
    <location>
        <begin position="71"/>
        <end position="90"/>
    </location>
</feature>
<reference evidence="3 4" key="1">
    <citation type="journal article" date="2019" name="Int. J. Syst. Evol. Microbiol.">
        <title>The Global Catalogue of Microorganisms (GCM) 10K type strain sequencing project: providing services to taxonomists for standard genome sequencing and annotation.</title>
        <authorList>
            <consortium name="The Broad Institute Genomics Platform"/>
            <consortium name="The Broad Institute Genome Sequencing Center for Infectious Disease"/>
            <person name="Wu L."/>
            <person name="Ma J."/>
        </authorList>
    </citation>
    <scope>NUCLEOTIDE SEQUENCE [LARGE SCALE GENOMIC DNA]</scope>
    <source>
        <strain evidence="3 4">JCM 10425</strain>
    </source>
</reference>
<keyword evidence="4" id="KW-1185">Reference proteome</keyword>
<proteinExistence type="predicted"/>
<feature type="transmembrane region" description="Helical" evidence="2">
    <location>
        <begin position="523"/>
        <end position="542"/>
    </location>
</feature>
<feature type="transmembrane region" description="Helical" evidence="2">
    <location>
        <begin position="301"/>
        <end position="326"/>
    </location>
</feature>
<name>A0ABN0U838_9ACTN</name>
<keyword evidence="2" id="KW-0812">Transmembrane</keyword>
<keyword evidence="2" id="KW-0472">Membrane</keyword>
<keyword evidence="2" id="KW-1133">Transmembrane helix</keyword>
<evidence type="ECO:0008006" key="5">
    <source>
        <dbReference type="Google" id="ProtNLM"/>
    </source>
</evidence>
<feature type="compositionally biased region" description="Pro residues" evidence="1">
    <location>
        <begin position="637"/>
        <end position="656"/>
    </location>
</feature>
<dbReference type="Proteomes" id="UP001500967">
    <property type="component" value="Unassembled WGS sequence"/>
</dbReference>
<feature type="transmembrane region" description="Helical" evidence="2">
    <location>
        <begin position="258"/>
        <end position="280"/>
    </location>
</feature>
<feature type="transmembrane region" description="Helical" evidence="2">
    <location>
        <begin position="435"/>
        <end position="452"/>
    </location>
</feature>
<protein>
    <recommendedName>
        <fullName evidence="5">Integral membrane protein</fullName>
    </recommendedName>
</protein>
<evidence type="ECO:0000256" key="2">
    <source>
        <dbReference type="SAM" id="Phobius"/>
    </source>
</evidence>
<comment type="caution">
    <text evidence="3">The sequence shown here is derived from an EMBL/GenBank/DDBJ whole genome shotgun (WGS) entry which is preliminary data.</text>
</comment>
<accession>A0ABN0U838</accession>
<evidence type="ECO:0000313" key="4">
    <source>
        <dbReference type="Proteomes" id="UP001500967"/>
    </source>
</evidence>
<feature type="transmembrane region" description="Helical" evidence="2">
    <location>
        <begin position="595"/>
        <end position="617"/>
    </location>
</feature>
<feature type="transmembrane region" description="Helical" evidence="2">
    <location>
        <begin position="404"/>
        <end position="423"/>
    </location>
</feature>